<proteinExistence type="predicted"/>
<feature type="region of interest" description="Disordered" evidence="1">
    <location>
        <begin position="1"/>
        <end position="105"/>
    </location>
</feature>
<accession>A0A9X3EHL9</accession>
<dbReference type="Proteomes" id="UP001150924">
    <property type="component" value="Unassembled WGS sequence"/>
</dbReference>
<name>A0A9X3EHL9_9BACT</name>
<reference evidence="2" key="1">
    <citation type="submission" date="2022-11" db="EMBL/GenBank/DDBJ databases">
        <title>Minimal conservation of predation-associated metabolite biosynthetic gene clusters underscores biosynthetic potential of Myxococcota including descriptions for ten novel species: Archangium lansinium sp. nov., Myxococcus landrumus sp. nov., Nannocystis bai.</title>
        <authorList>
            <person name="Ahearne A."/>
            <person name="Stevens C."/>
            <person name="Phillips K."/>
        </authorList>
    </citation>
    <scope>NUCLEOTIDE SEQUENCE</scope>
    <source>
        <strain evidence="2">Na p29</strain>
    </source>
</reference>
<dbReference type="EMBL" id="JAPNKE010000002">
    <property type="protein sequence ID" value="MCY1004234.1"/>
    <property type="molecule type" value="Genomic_DNA"/>
</dbReference>
<evidence type="ECO:0000313" key="2">
    <source>
        <dbReference type="EMBL" id="MCY1004234.1"/>
    </source>
</evidence>
<dbReference type="RefSeq" id="WP_267765771.1">
    <property type="nucleotide sequence ID" value="NZ_JAPNKE010000002.1"/>
</dbReference>
<feature type="compositionally biased region" description="Low complexity" evidence="1">
    <location>
        <begin position="13"/>
        <end position="96"/>
    </location>
</feature>
<comment type="caution">
    <text evidence="2">The sequence shown here is derived from an EMBL/GenBank/DDBJ whole genome shotgun (WGS) entry which is preliminary data.</text>
</comment>
<organism evidence="2 3">
    <name type="scientific">Nannocystis pusilla</name>
    <dbReference type="NCBI Taxonomy" id="889268"/>
    <lineage>
        <taxon>Bacteria</taxon>
        <taxon>Pseudomonadati</taxon>
        <taxon>Myxococcota</taxon>
        <taxon>Polyangia</taxon>
        <taxon>Nannocystales</taxon>
        <taxon>Nannocystaceae</taxon>
        <taxon>Nannocystis</taxon>
    </lineage>
</organism>
<gene>
    <name evidence="2" type="ORF">OV079_01345</name>
</gene>
<evidence type="ECO:0000256" key="1">
    <source>
        <dbReference type="SAM" id="MobiDB-lite"/>
    </source>
</evidence>
<protein>
    <submittedName>
        <fullName evidence="2">Uncharacterized protein</fullName>
    </submittedName>
</protein>
<evidence type="ECO:0000313" key="3">
    <source>
        <dbReference type="Proteomes" id="UP001150924"/>
    </source>
</evidence>
<keyword evidence="3" id="KW-1185">Reference proteome</keyword>
<sequence>MGACTISKLSQDETSSGEGDSSESVSTSLGEGTAGESTTSAGEGTASAGSTSAGEGTTGAGSTSVGTTSAGEGSTSAGEGTTSAGEGTTSAGTTSAGSGGPEELPEGCVGLDHETCFGEMVDACAGQGNWNVTQACVDAVASCYPIGAPVLAPSDVVSFCSAEVSHECLFEGGPGCGETFCTCTAGGYPFDWDNCWHLLLLGCYPGVGSDCEAALAGCYPGVSVEELSACQDQVMDTVGHECNCPMCSIHEQCEDALELCLGV</sequence>
<dbReference type="AlphaFoldDB" id="A0A9X3EHL9"/>